<name>A0A6A3V055_9STRA</name>
<feature type="non-terminal residue" evidence="1">
    <location>
        <position position="1"/>
    </location>
</feature>
<protein>
    <submittedName>
        <fullName evidence="1">Uncharacterized protein</fullName>
    </submittedName>
</protein>
<reference evidence="1 2" key="1">
    <citation type="submission" date="2018-08" db="EMBL/GenBank/DDBJ databases">
        <title>Genomic investigation of the strawberry pathogen Phytophthora fragariae indicates pathogenicity is determined by transcriptional variation in three key races.</title>
        <authorList>
            <person name="Adams T.M."/>
            <person name="Armitage A.D."/>
            <person name="Sobczyk M.K."/>
            <person name="Bates H.J."/>
            <person name="Dunwell J.M."/>
            <person name="Nellist C.F."/>
            <person name="Harrison R.J."/>
        </authorList>
    </citation>
    <scope>NUCLEOTIDE SEQUENCE [LARGE SCALE GENOMIC DNA]</scope>
    <source>
        <strain evidence="1 2">NOV-27</strain>
    </source>
</reference>
<comment type="caution">
    <text evidence="1">The sequence shown here is derived from an EMBL/GenBank/DDBJ whole genome shotgun (WGS) entry which is preliminary data.</text>
</comment>
<dbReference type="EMBL" id="QXGB01009029">
    <property type="protein sequence ID" value="KAE9157293.1"/>
    <property type="molecule type" value="Genomic_DNA"/>
</dbReference>
<proteinExistence type="predicted"/>
<dbReference type="AlphaFoldDB" id="A0A6A3V055"/>
<gene>
    <name evidence="1" type="ORF">PF005_g32890</name>
</gene>
<evidence type="ECO:0000313" key="1">
    <source>
        <dbReference type="EMBL" id="KAE9157293.1"/>
    </source>
</evidence>
<sequence>VRRWSPGVVRGSVVQEGVVREEGMEDVRLDKVREDVQINKVLKPKLVGLATALAWTTVARLVRQALLQGVREGVAH</sequence>
<organism evidence="1 2">
    <name type="scientific">Phytophthora fragariae</name>
    <dbReference type="NCBI Taxonomy" id="53985"/>
    <lineage>
        <taxon>Eukaryota</taxon>
        <taxon>Sar</taxon>
        <taxon>Stramenopiles</taxon>
        <taxon>Oomycota</taxon>
        <taxon>Peronosporomycetes</taxon>
        <taxon>Peronosporales</taxon>
        <taxon>Peronosporaceae</taxon>
        <taxon>Phytophthora</taxon>
    </lineage>
</organism>
<evidence type="ECO:0000313" key="2">
    <source>
        <dbReference type="Proteomes" id="UP000433483"/>
    </source>
</evidence>
<dbReference type="Proteomes" id="UP000433483">
    <property type="component" value="Unassembled WGS sequence"/>
</dbReference>
<keyword evidence="2" id="KW-1185">Reference proteome</keyword>
<accession>A0A6A3V055</accession>